<keyword evidence="11" id="KW-1185">Reference proteome</keyword>
<dbReference type="PROSITE" id="PS00211">
    <property type="entry name" value="ABC_TRANSPORTER_1"/>
    <property type="match status" value="1"/>
</dbReference>
<evidence type="ECO:0000313" key="11">
    <source>
        <dbReference type="Proteomes" id="UP000813463"/>
    </source>
</evidence>
<dbReference type="InterPro" id="IPR017871">
    <property type="entry name" value="ABC_transporter-like_CS"/>
</dbReference>
<dbReference type="Gene3D" id="3.40.50.300">
    <property type="entry name" value="P-loop containing nucleotide triphosphate hydrolases"/>
    <property type="match status" value="1"/>
</dbReference>
<accession>A0A9R0J8X3</accession>
<dbReference type="CDD" id="cd03213">
    <property type="entry name" value="ABCG_EPDR"/>
    <property type="match status" value="1"/>
</dbReference>
<feature type="transmembrane region" description="Helical" evidence="9">
    <location>
        <begin position="468"/>
        <end position="489"/>
    </location>
</feature>
<dbReference type="PROSITE" id="PS50893">
    <property type="entry name" value="ABC_TRANSPORTER_2"/>
    <property type="match status" value="1"/>
</dbReference>
<dbReference type="Proteomes" id="UP000813463">
    <property type="component" value="Chromosome 4"/>
</dbReference>
<dbReference type="KEGG" id="soe:110802495"/>
<dbReference type="PANTHER" id="PTHR48042:SF1">
    <property type="entry name" value="ABC TRANSPORTER G FAMILY MEMBER 11-LIKE"/>
    <property type="match status" value="1"/>
</dbReference>
<keyword evidence="7 9" id="KW-1133">Transmembrane helix</keyword>
<protein>
    <submittedName>
        <fullName evidence="12">ABC transporter G family member 1</fullName>
    </submittedName>
</protein>
<dbReference type="GO" id="GO:0022857">
    <property type="term" value="F:transmembrane transporter activity"/>
    <property type="evidence" value="ECO:0000318"/>
    <property type="project" value="GO_Central"/>
</dbReference>
<keyword evidence="4 9" id="KW-0812">Transmembrane</keyword>
<name>A0A9R0J8X3_SPIOL</name>
<feature type="transmembrane region" description="Helical" evidence="9">
    <location>
        <begin position="433"/>
        <end position="456"/>
    </location>
</feature>
<dbReference type="OrthoDB" id="66620at2759"/>
<gene>
    <name evidence="12" type="primary">LOC110802495</name>
</gene>
<evidence type="ECO:0000256" key="8">
    <source>
        <dbReference type="ARBA" id="ARBA00023136"/>
    </source>
</evidence>
<evidence type="ECO:0000256" key="9">
    <source>
        <dbReference type="SAM" id="Phobius"/>
    </source>
</evidence>
<dbReference type="InterPro" id="IPR052215">
    <property type="entry name" value="Plant_ABCG"/>
</dbReference>
<feature type="transmembrane region" description="Helical" evidence="9">
    <location>
        <begin position="496"/>
        <end position="517"/>
    </location>
</feature>
<feature type="transmembrane region" description="Helical" evidence="9">
    <location>
        <begin position="585"/>
        <end position="606"/>
    </location>
</feature>
<comment type="similarity">
    <text evidence="2">Belongs to the ABC transporter superfamily. ABCG family. Eye pigment precursor importer (TC 3.A.1.204) subfamily.</text>
</comment>
<evidence type="ECO:0000256" key="1">
    <source>
        <dbReference type="ARBA" id="ARBA00004141"/>
    </source>
</evidence>
<dbReference type="GO" id="GO:0055085">
    <property type="term" value="P:transmembrane transport"/>
    <property type="evidence" value="ECO:0000318"/>
    <property type="project" value="GO_Central"/>
</dbReference>
<evidence type="ECO:0000259" key="10">
    <source>
        <dbReference type="PROSITE" id="PS50893"/>
    </source>
</evidence>
<evidence type="ECO:0000256" key="3">
    <source>
        <dbReference type="ARBA" id="ARBA00022448"/>
    </source>
</evidence>
<keyword evidence="3" id="KW-0813">Transport</keyword>
<dbReference type="AlphaFoldDB" id="A0A9R0J8X3"/>
<dbReference type="RefSeq" id="XP_021863608.1">
    <property type="nucleotide sequence ID" value="XM_022007916.2"/>
</dbReference>
<proteinExistence type="inferred from homology"/>
<organism evidence="11 12">
    <name type="scientific">Spinacia oleracea</name>
    <name type="common">Spinach</name>
    <dbReference type="NCBI Taxonomy" id="3562"/>
    <lineage>
        <taxon>Eukaryota</taxon>
        <taxon>Viridiplantae</taxon>
        <taxon>Streptophyta</taxon>
        <taxon>Embryophyta</taxon>
        <taxon>Tracheophyta</taxon>
        <taxon>Spermatophyta</taxon>
        <taxon>Magnoliopsida</taxon>
        <taxon>eudicotyledons</taxon>
        <taxon>Gunneridae</taxon>
        <taxon>Pentapetalae</taxon>
        <taxon>Caryophyllales</taxon>
        <taxon>Chenopodiaceae</taxon>
        <taxon>Chenopodioideae</taxon>
        <taxon>Anserineae</taxon>
        <taxon>Spinacia</taxon>
    </lineage>
</organism>
<dbReference type="SMART" id="SM00382">
    <property type="entry name" value="AAA"/>
    <property type="match status" value="1"/>
</dbReference>
<reference evidence="12" key="2">
    <citation type="submission" date="2025-08" db="UniProtKB">
        <authorList>
            <consortium name="RefSeq"/>
        </authorList>
    </citation>
    <scope>IDENTIFICATION</scope>
    <source>
        <tissue evidence="12">Leaf</tissue>
    </source>
</reference>
<evidence type="ECO:0000256" key="7">
    <source>
        <dbReference type="ARBA" id="ARBA00022989"/>
    </source>
</evidence>
<comment type="subcellular location">
    <subcellularLocation>
        <location evidence="1">Membrane</location>
        <topology evidence="1">Multi-pass membrane protein</topology>
    </subcellularLocation>
</comment>
<dbReference type="GO" id="GO:0005524">
    <property type="term" value="F:ATP binding"/>
    <property type="evidence" value="ECO:0007669"/>
    <property type="project" value="UniProtKB-KW"/>
</dbReference>
<dbReference type="InterPro" id="IPR027417">
    <property type="entry name" value="P-loop_NTPase"/>
</dbReference>
<dbReference type="GO" id="GO:0140359">
    <property type="term" value="F:ABC-type transporter activity"/>
    <property type="evidence" value="ECO:0007669"/>
    <property type="project" value="InterPro"/>
</dbReference>
<dbReference type="InterPro" id="IPR003439">
    <property type="entry name" value="ABC_transporter-like_ATP-bd"/>
</dbReference>
<reference evidence="11" key="1">
    <citation type="journal article" date="2021" name="Nat. Commun.">
        <title>Genomic analyses provide insights into spinach domestication and the genetic basis of agronomic traits.</title>
        <authorList>
            <person name="Cai X."/>
            <person name="Sun X."/>
            <person name="Xu C."/>
            <person name="Sun H."/>
            <person name="Wang X."/>
            <person name="Ge C."/>
            <person name="Zhang Z."/>
            <person name="Wang Q."/>
            <person name="Fei Z."/>
            <person name="Jiao C."/>
            <person name="Wang Q."/>
        </authorList>
    </citation>
    <scope>NUCLEOTIDE SEQUENCE [LARGE SCALE GENOMIC DNA]</scope>
    <source>
        <strain evidence="11">cv. Varoflay</strain>
    </source>
</reference>
<sequence>MELPTTKISKDNGVYLTWEDLCVTVSRREAEATTKNILQDVSGYACPGQVLAIMGPSGCGKSTLLDALAGRLDMNTKQSGQMLVNGQRQALAYGTLAYVTQDDALVTTLTLQETVYYSSELQLPESMSKSDKRKRADDCIKEMGLQGAINTRIGGWSSKGLSGGERRRLSICIEILTHPKLLFLDEPTSGLDSAASFYVMSRIIGNQTSKGRTIIASIHQPSSQVYRLFDNLCLLSDGRTVYFGPAADQANQFFAANGYPCPSLQNPADHFLELINKDFDEDIEQGIVERKSTEENVNILLNSYKSSENYNNVRGFISTICKQKGERLERKKHASFFTQCEVLTRRSFVNMYRDLGYYWLRFLVYLVLAFGLGTIFFNLGNNYNSIQAKGWLLMFVSSFLTFMTIGGFPSFIEDMKVFKRERLNGHYGTTSFVVANTLSSIPYLLLVSLIPGVITYYLPGLKRDYNCFLYFAMILFACMMLVESMMMIVASLVPNYLMGIITGAGVQGLMILGAGFFRLPSDLPNIFWRYPLYYISFTKYAYQGLFKNEFEGLEFPNSQGKTPSMISGTVILKDTWQVETGYSKWVNLVILLGMVVVYRLMFLIIIKGLEKLKPAIKALVMRAPRQVHVAT</sequence>
<dbReference type="Pfam" id="PF00005">
    <property type="entry name" value="ABC_tran"/>
    <property type="match status" value="1"/>
</dbReference>
<dbReference type="InterPro" id="IPR043926">
    <property type="entry name" value="ABCG_dom"/>
</dbReference>
<feature type="domain" description="ABC transporter" evidence="10">
    <location>
        <begin position="16"/>
        <end position="262"/>
    </location>
</feature>
<evidence type="ECO:0000313" key="12">
    <source>
        <dbReference type="RefSeq" id="XP_021863608.1"/>
    </source>
</evidence>
<dbReference type="GO" id="GO:0005886">
    <property type="term" value="C:plasma membrane"/>
    <property type="evidence" value="ECO:0000318"/>
    <property type="project" value="GO_Central"/>
</dbReference>
<dbReference type="SUPFAM" id="SSF52540">
    <property type="entry name" value="P-loop containing nucleoside triphosphate hydrolases"/>
    <property type="match status" value="1"/>
</dbReference>
<evidence type="ECO:0000256" key="4">
    <source>
        <dbReference type="ARBA" id="ARBA00022692"/>
    </source>
</evidence>
<dbReference type="InterPro" id="IPR013525">
    <property type="entry name" value="ABC2_TM"/>
</dbReference>
<dbReference type="Pfam" id="PF19055">
    <property type="entry name" value="ABC2_membrane_7"/>
    <property type="match status" value="1"/>
</dbReference>
<dbReference type="InterPro" id="IPR003593">
    <property type="entry name" value="AAA+_ATPase"/>
</dbReference>
<dbReference type="FunFam" id="3.40.50.300:FF:001533">
    <property type="entry name" value="ABC transporter G family member 11"/>
    <property type="match status" value="1"/>
</dbReference>
<keyword evidence="5" id="KW-0547">Nucleotide-binding</keyword>
<evidence type="ECO:0000256" key="5">
    <source>
        <dbReference type="ARBA" id="ARBA00022741"/>
    </source>
</evidence>
<dbReference type="GeneID" id="110802495"/>
<dbReference type="PANTHER" id="PTHR48042">
    <property type="entry name" value="ABC TRANSPORTER G FAMILY MEMBER 11"/>
    <property type="match status" value="1"/>
</dbReference>
<feature type="transmembrane region" description="Helical" evidence="9">
    <location>
        <begin position="355"/>
        <end position="379"/>
    </location>
</feature>
<dbReference type="Pfam" id="PF01061">
    <property type="entry name" value="ABC2_membrane"/>
    <property type="match status" value="1"/>
</dbReference>
<keyword evidence="6" id="KW-0067">ATP-binding</keyword>
<evidence type="ECO:0000256" key="2">
    <source>
        <dbReference type="ARBA" id="ARBA00005814"/>
    </source>
</evidence>
<evidence type="ECO:0000256" key="6">
    <source>
        <dbReference type="ARBA" id="ARBA00022840"/>
    </source>
</evidence>
<dbReference type="GO" id="GO:0016887">
    <property type="term" value="F:ATP hydrolysis activity"/>
    <property type="evidence" value="ECO:0007669"/>
    <property type="project" value="InterPro"/>
</dbReference>
<keyword evidence="8 9" id="KW-0472">Membrane</keyword>
<feature type="transmembrane region" description="Helical" evidence="9">
    <location>
        <begin position="391"/>
        <end position="412"/>
    </location>
</feature>